<feature type="compositionally biased region" description="Gly residues" evidence="4">
    <location>
        <begin position="101"/>
        <end position="117"/>
    </location>
</feature>
<dbReference type="HAMAP" id="MF_01478">
    <property type="entry name" value="Ribosomal_L12_arch"/>
    <property type="match status" value="1"/>
</dbReference>
<comment type="similarity">
    <text evidence="1">Belongs to the eukaryotic ribosomal protein P1/P2 family.</text>
</comment>
<dbReference type="InterPro" id="IPR038716">
    <property type="entry name" value="P1/P2_N_sf"/>
</dbReference>
<keyword evidence="3" id="KW-0687">Ribonucleoprotein</keyword>
<dbReference type="AlphaFoldDB" id="A0A7R9ZND5"/>
<evidence type="ECO:0000256" key="2">
    <source>
        <dbReference type="ARBA" id="ARBA00022980"/>
    </source>
</evidence>
<dbReference type="GO" id="GO:0002182">
    <property type="term" value="P:cytoplasmic translational elongation"/>
    <property type="evidence" value="ECO:0007669"/>
    <property type="project" value="InterPro"/>
</dbReference>
<dbReference type="GO" id="GO:0022625">
    <property type="term" value="C:cytosolic large ribosomal subunit"/>
    <property type="evidence" value="ECO:0007669"/>
    <property type="project" value="InterPro"/>
</dbReference>
<accession>A0A7R9ZND5</accession>
<dbReference type="InterPro" id="IPR044076">
    <property type="entry name" value="Ribosomal_P2"/>
</dbReference>
<reference evidence="5" key="1">
    <citation type="submission" date="2021-01" db="EMBL/GenBank/DDBJ databases">
        <authorList>
            <person name="Corre E."/>
            <person name="Pelletier E."/>
            <person name="Niang G."/>
            <person name="Scheremetjew M."/>
            <person name="Finn R."/>
            <person name="Kale V."/>
            <person name="Holt S."/>
            <person name="Cochrane G."/>
            <person name="Meng A."/>
            <person name="Brown T."/>
            <person name="Cohen L."/>
        </authorList>
    </citation>
    <scope>NUCLEOTIDE SEQUENCE</scope>
    <source>
        <strain evidence="5">CCMP3328</strain>
    </source>
</reference>
<dbReference type="PANTHER" id="PTHR21141:SF5">
    <property type="entry name" value="LARGE RIBOSOMAL SUBUNIT PROTEIN P2"/>
    <property type="match status" value="1"/>
</dbReference>
<protein>
    <recommendedName>
        <fullName evidence="6">60S acidic ribosomal protein P2</fullName>
    </recommendedName>
</protein>
<proteinExistence type="inferred from homology"/>
<evidence type="ECO:0008006" key="6">
    <source>
        <dbReference type="Google" id="ProtNLM"/>
    </source>
</evidence>
<dbReference type="FunFam" id="1.10.10.1410:FF:000002">
    <property type="entry name" value="60S acidic ribosomal protein P2"/>
    <property type="match status" value="1"/>
</dbReference>
<evidence type="ECO:0000256" key="3">
    <source>
        <dbReference type="ARBA" id="ARBA00023274"/>
    </source>
</evidence>
<feature type="compositionally biased region" description="Acidic residues" evidence="4">
    <location>
        <begin position="83"/>
        <end position="100"/>
    </location>
</feature>
<feature type="compositionally biased region" description="Gly residues" evidence="4">
    <location>
        <begin position="70"/>
        <end position="81"/>
    </location>
</feature>
<evidence type="ECO:0000313" key="5">
    <source>
        <dbReference type="EMBL" id="CAD8336597.1"/>
    </source>
</evidence>
<dbReference type="Gene3D" id="1.10.10.1410">
    <property type="match status" value="1"/>
</dbReference>
<dbReference type="InterPro" id="IPR027534">
    <property type="entry name" value="Ribosomal_P1/P2"/>
</dbReference>
<organism evidence="5">
    <name type="scientific">Craspedostauros australis</name>
    <dbReference type="NCBI Taxonomy" id="1486917"/>
    <lineage>
        <taxon>Eukaryota</taxon>
        <taxon>Sar</taxon>
        <taxon>Stramenopiles</taxon>
        <taxon>Ochrophyta</taxon>
        <taxon>Bacillariophyta</taxon>
        <taxon>Bacillariophyceae</taxon>
        <taxon>Bacillariophycidae</taxon>
        <taxon>Naviculales</taxon>
        <taxon>Naviculaceae</taxon>
        <taxon>Craspedostauros</taxon>
    </lineage>
</organism>
<evidence type="ECO:0000256" key="4">
    <source>
        <dbReference type="SAM" id="MobiDB-lite"/>
    </source>
</evidence>
<evidence type="ECO:0000256" key="1">
    <source>
        <dbReference type="ARBA" id="ARBA00005436"/>
    </source>
</evidence>
<sequence>MKHMAVYLLCVLGGKENPTKDDISKAMSTVGLEADDASVDALLTALEGKDLNELLESGKGLLAKIGGGGGGGGGAAGGAGGDAEAEEEKEEEKVEEEEMDLGGGMDMFGGDEGGGDY</sequence>
<dbReference type="CDD" id="cd05833">
    <property type="entry name" value="Ribosomal_P2"/>
    <property type="match status" value="1"/>
</dbReference>
<dbReference type="GO" id="GO:0003735">
    <property type="term" value="F:structural constituent of ribosome"/>
    <property type="evidence" value="ECO:0007669"/>
    <property type="project" value="InterPro"/>
</dbReference>
<feature type="region of interest" description="Disordered" evidence="4">
    <location>
        <begin position="70"/>
        <end position="117"/>
    </location>
</feature>
<dbReference type="PANTHER" id="PTHR21141">
    <property type="entry name" value="60S ACIDIC RIBOSOMAL PROTEIN FAMILY MEMBER"/>
    <property type="match status" value="1"/>
</dbReference>
<dbReference type="Pfam" id="PF00428">
    <property type="entry name" value="Ribosomal_60s"/>
    <property type="match status" value="1"/>
</dbReference>
<keyword evidence="2" id="KW-0689">Ribosomal protein</keyword>
<dbReference type="EMBL" id="HBEF01013938">
    <property type="protein sequence ID" value="CAD8336597.1"/>
    <property type="molecule type" value="Transcribed_RNA"/>
</dbReference>
<name>A0A7R9ZND5_9STRA</name>
<gene>
    <name evidence="5" type="ORF">CAUS1442_LOCUS8725</name>
</gene>